<evidence type="ECO:0000259" key="3">
    <source>
        <dbReference type="Pfam" id="PF20237"/>
    </source>
</evidence>
<dbReference type="OrthoDB" id="5342093at2759"/>
<feature type="transmembrane region" description="Helical" evidence="2">
    <location>
        <begin position="238"/>
        <end position="255"/>
    </location>
</feature>
<feature type="domain" description="DUF6594" evidence="3">
    <location>
        <begin position="4"/>
        <end position="275"/>
    </location>
</feature>
<keyword evidence="2" id="KW-0472">Membrane</keyword>
<proteinExistence type="predicted"/>
<keyword evidence="5" id="KW-1185">Reference proteome</keyword>
<organism evidence="4 5">
    <name type="scientific">Hyaloscypha hepaticicola</name>
    <dbReference type="NCBI Taxonomy" id="2082293"/>
    <lineage>
        <taxon>Eukaryota</taxon>
        <taxon>Fungi</taxon>
        <taxon>Dikarya</taxon>
        <taxon>Ascomycota</taxon>
        <taxon>Pezizomycotina</taxon>
        <taxon>Leotiomycetes</taxon>
        <taxon>Helotiales</taxon>
        <taxon>Hyaloscyphaceae</taxon>
        <taxon>Hyaloscypha</taxon>
    </lineage>
</organism>
<dbReference type="Proteomes" id="UP000235672">
    <property type="component" value="Unassembled WGS sequence"/>
</dbReference>
<evidence type="ECO:0000256" key="2">
    <source>
        <dbReference type="SAM" id="Phobius"/>
    </source>
</evidence>
<keyword evidence="2" id="KW-1133">Transmembrane helix</keyword>
<dbReference type="Pfam" id="PF20237">
    <property type="entry name" value="DUF6594"/>
    <property type="match status" value="1"/>
</dbReference>
<keyword evidence="2" id="KW-0812">Transmembrane</keyword>
<dbReference type="STRING" id="1745343.A0A2J6PS35"/>
<gene>
    <name evidence="4" type="ORF">NA56DRAFT_579789</name>
</gene>
<dbReference type="PANTHER" id="PTHR34502">
    <property type="entry name" value="DUF6594 DOMAIN-CONTAINING PROTEIN-RELATED"/>
    <property type="match status" value="1"/>
</dbReference>
<dbReference type="PANTHER" id="PTHR34502:SF5">
    <property type="entry name" value="DUF6594 DOMAIN-CONTAINING PROTEIN"/>
    <property type="match status" value="1"/>
</dbReference>
<evidence type="ECO:0000313" key="4">
    <source>
        <dbReference type="EMBL" id="PMD16822.1"/>
    </source>
</evidence>
<feature type="transmembrane region" description="Helical" evidence="2">
    <location>
        <begin position="261"/>
        <end position="282"/>
    </location>
</feature>
<feature type="transmembrane region" description="Helical" evidence="2">
    <location>
        <begin position="208"/>
        <end position="231"/>
    </location>
</feature>
<accession>A0A2J6PS35</accession>
<dbReference type="AlphaFoldDB" id="A0A2J6PS35"/>
<dbReference type="InterPro" id="IPR046529">
    <property type="entry name" value="DUF6594"/>
</dbReference>
<reference evidence="4 5" key="1">
    <citation type="submission" date="2016-05" db="EMBL/GenBank/DDBJ databases">
        <title>A degradative enzymes factory behind the ericoid mycorrhizal symbiosis.</title>
        <authorList>
            <consortium name="DOE Joint Genome Institute"/>
            <person name="Martino E."/>
            <person name="Morin E."/>
            <person name="Grelet G."/>
            <person name="Kuo A."/>
            <person name="Kohler A."/>
            <person name="Daghino S."/>
            <person name="Barry K."/>
            <person name="Choi C."/>
            <person name="Cichocki N."/>
            <person name="Clum A."/>
            <person name="Copeland A."/>
            <person name="Hainaut M."/>
            <person name="Haridas S."/>
            <person name="Labutti K."/>
            <person name="Lindquist E."/>
            <person name="Lipzen A."/>
            <person name="Khouja H.-R."/>
            <person name="Murat C."/>
            <person name="Ohm R."/>
            <person name="Olson A."/>
            <person name="Spatafora J."/>
            <person name="Veneault-Fourrey C."/>
            <person name="Henrissat B."/>
            <person name="Grigoriev I."/>
            <person name="Martin F."/>
            <person name="Perotto S."/>
        </authorList>
    </citation>
    <scope>NUCLEOTIDE SEQUENCE [LARGE SCALE GENOMIC DNA]</scope>
    <source>
        <strain evidence="4 5">UAMH 7357</strain>
    </source>
</reference>
<evidence type="ECO:0000256" key="1">
    <source>
        <dbReference type="SAM" id="Coils"/>
    </source>
</evidence>
<sequence length="286" mass="32418">MKGYKKIAALMGKYPELGMVSQFSFLNIQSLLYRQAELIGLQQDLHELEAANDRSQDEEKRLFSRDWYALSSAEEHDGSDEQWRLVLLIREKLKEYSKFTPATLLERKMAKLPEPNPRDLKGLQEWMKRPSIGSVFLIGRDRNVWNYGEDLSALKPSAPGNKFSAWLVDTLTPLYHHTLGRYHRKPAKEVLKYAPNTVHYSDSTVYRIAAFIGTIVASLLPISAIIVLYFITTMPVRLGLVSIFTAIFSVCLWFMTDGRLIEVFSATSAFAAVQVVFISTNISSAG</sequence>
<keyword evidence="1" id="KW-0175">Coiled coil</keyword>
<feature type="coiled-coil region" evidence="1">
    <location>
        <begin position="38"/>
        <end position="65"/>
    </location>
</feature>
<protein>
    <recommendedName>
        <fullName evidence="3">DUF6594 domain-containing protein</fullName>
    </recommendedName>
</protein>
<evidence type="ECO:0000313" key="5">
    <source>
        <dbReference type="Proteomes" id="UP000235672"/>
    </source>
</evidence>
<dbReference type="EMBL" id="KZ613503">
    <property type="protein sequence ID" value="PMD16822.1"/>
    <property type="molecule type" value="Genomic_DNA"/>
</dbReference>
<name>A0A2J6PS35_9HELO</name>